<gene>
    <name evidence="2" type="ORF">BDP27DRAFT_1401770</name>
</gene>
<proteinExistence type="predicted"/>
<dbReference type="OrthoDB" id="3260792at2759"/>
<sequence>MHSDPLPGLDMSLLSLDQDVNVLGCPLSLSPERMEAPGQFHRRNSSGSGTEIGGDSDSEGTIDIDDLDDEEQLIGFPLRRMDGDPEDDNEDDRLTALYEACMTARLESNHDSEDTSSDTTDTSSVAWDEIDFERLVDSLPQLYAKHCQQNYVPVYASSQVSAPLSLRTLSLPANPNPLQNISAPQDDSSVLLILLALNIPELRSDPWNPVPRILRAVERIRELDEEGSVVYLFHPPLVPLTQDSEHDAEQGTVAQWIDFFRQVLEGLTFLHENDIVWGGFDEIEPLSRSPSRPPGLENESYSTVVKPAEMFMMDISSDPYAFTPTTPVSGRKSIQWSFDRSKYPVKYYFTDFCRSRKISPESSFTSDVQSCGSWLESLITQDIPLLYSHFLPLTQSMKSGRFTADGARKLFEARARSLSLCRDKDGQRNKPELWDERIASVKWRPSAARADKQPIRVRKANTIGVAASSGRDGFLKPSWNRPGMVAGGTNMQVAADTVGELQVPFSLARSKSNPNPNPIPSENTRRDVFGDLSFVKSLGIGSKRPSAISLPTSASDPVCFVHSPKSPNSLEFETSILVRSPKSPEFEHFDSSPLPLSPTRNSTNSKGKQALPTAPVFTIPSFVAFPSSESIPETPSSLNSSPLQTSSLMLRGRRKTLALGTGIFSRKSVLLGSGGGVSGNVIPDSIPEDSSTLTTPVVDRPTMLVRIGRSISMPVTTSEAWGRSS</sequence>
<reference evidence="2" key="1">
    <citation type="submission" date="2020-11" db="EMBL/GenBank/DDBJ databases">
        <authorList>
            <consortium name="DOE Joint Genome Institute"/>
            <person name="Ahrendt S."/>
            <person name="Riley R."/>
            <person name="Andreopoulos W."/>
            <person name="Labutti K."/>
            <person name="Pangilinan J."/>
            <person name="Ruiz-Duenas F.J."/>
            <person name="Barrasa J.M."/>
            <person name="Sanchez-Garcia M."/>
            <person name="Camarero S."/>
            <person name="Miyauchi S."/>
            <person name="Serrano A."/>
            <person name="Linde D."/>
            <person name="Babiker R."/>
            <person name="Drula E."/>
            <person name="Ayuso-Fernandez I."/>
            <person name="Pacheco R."/>
            <person name="Padilla G."/>
            <person name="Ferreira P."/>
            <person name="Barriuso J."/>
            <person name="Kellner H."/>
            <person name="Castanera R."/>
            <person name="Alfaro M."/>
            <person name="Ramirez L."/>
            <person name="Pisabarro A.G."/>
            <person name="Kuo A."/>
            <person name="Tritt A."/>
            <person name="Lipzen A."/>
            <person name="He G."/>
            <person name="Yan M."/>
            <person name="Ng V."/>
            <person name="Cullen D."/>
            <person name="Martin F."/>
            <person name="Rosso M.-N."/>
            <person name="Henrissat B."/>
            <person name="Hibbett D."/>
            <person name="Martinez A.T."/>
            <person name="Grigoriev I.V."/>
        </authorList>
    </citation>
    <scope>NUCLEOTIDE SEQUENCE</scope>
    <source>
        <strain evidence="2">AH 40177</strain>
    </source>
</reference>
<feature type="region of interest" description="Disordered" evidence="1">
    <location>
        <begin position="584"/>
        <end position="610"/>
    </location>
</feature>
<feature type="compositionally biased region" description="Polar residues" evidence="1">
    <location>
        <begin position="598"/>
        <end position="607"/>
    </location>
</feature>
<keyword evidence="3" id="KW-1185">Reference proteome</keyword>
<dbReference type="EMBL" id="JADNRY010000037">
    <property type="protein sequence ID" value="KAF9070828.1"/>
    <property type="molecule type" value="Genomic_DNA"/>
</dbReference>
<dbReference type="Proteomes" id="UP000772434">
    <property type="component" value="Unassembled WGS sequence"/>
</dbReference>
<organism evidence="2 3">
    <name type="scientific">Rhodocollybia butyracea</name>
    <dbReference type="NCBI Taxonomy" id="206335"/>
    <lineage>
        <taxon>Eukaryota</taxon>
        <taxon>Fungi</taxon>
        <taxon>Dikarya</taxon>
        <taxon>Basidiomycota</taxon>
        <taxon>Agaricomycotina</taxon>
        <taxon>Agaricomycetes</taxon>
        <taxon>Agaricomycetidae</taxon>
        <taxon>Agaricales</taxon>
        <taxon>Marasmiineae</taxon>
        <taxon>Omphalotaceae</taxon>
        <taxon>Rhodocollybia</taxon>
    </lineage>
</organism>
<accession>A0A9P5PX23</accession>
<dbReference type="AlphaFoldDB" id="A0A9P5PX23"/>
<name>A0A9P5PX23_9AGAR</name>
<feature type="compositionally biased region" description="Acidic residues" evidence="1">
    <location>
        <begin position="54"/>
        <end position="63"/>
    </location>
</feature>
<protein>
    <submittedName>
        <fullName evidence="2">Uncharacterized protein</fullName>
    </submittedName>
</protein>
<feature type="region of interest" description="Disordered" evidence="1">
    <location>
        <begin position="37"/>
        <end position="63"/>
    </location>
</feature>
<comment type="caution">
    <text evidence="2">The sequence shown here is derived from an EMBL/GenBank/DDBJ whole genome shotgun (WGS) entry which is preliminary data.</text>
</comment>
<evidence type="ECO:0000313" key="3">
    <source>
        <dbReference type="Proteomes" id="UP000772434"/>
    </source>
</evidence>
<evidence type="ECO:0000256" key="1">
    <source>
        <dbReference type="SAM" id="MobiDB-lite"/>
    </source>
</evidence>
<evidence type="ECO:0000313" key="2">
    <source>
        <dbReference type="EMBL" id="KAF9070828.1"/>
    </source>
</evidence>